<keyword evidence="1" id="KW-0808">Transferase</keyword>
<dbReference type="RefSeq" id="XP_024692914.1">
    <property type="nucleotide sequence ID" value="XM_024841221.1"/>
</dbReference>
<name>A0A2I1D361_ASPC2</name>
<dbReference type="Gene3D" id="3.40.250.10">
    <property type="entry name" value="Rhodanese-like domain"/>
    <property type="match status" value="1"/>
</dbReference>
<dbReference type="GO" id="GO:0005739">
    <property type="term" value="C:mitochondrion"/>
    <property type="evidence" value="ECO:0007669"/>
    <property type="project" value="TreeGrafter"/>
</dbReference>
<gene>
    <name evidence="3" type="ORF">P168DRAFT_327290</name>
</gene>
<dbReference type="PROSITE" id="PS50206">
    <property type="entry name" value="RHODANESE_3"/>
    <property type="match status" value="1"/>
</dbReference>
<dbReference type="GeneID" id="36548745"/>
<dbReference type="VEuPathDB" id="FungiDB:P168DRAFT_327290"/>
<evidence type="ECO:0000313" key="3">
    <source>
        <dbReference type="EMBL" id="PKY04320.1"/>
    </source>
</evidence>
<dbReference type="InterPro" id="IPR001763">
    <property type="entry name" value="Rhodanese-like_dom"/>
</dbReference>
<dbReference type="PROSITE" id="PS00683">
    <property type="entry name" value="RHODANESE_2"/>
    <property type="match status" value="1"/>
</dbReference>
<dbReference type="EMBL" id="MSFM01000006">
    <property type="protein sequence ID" value="PKY04320.1"/>
    <property type="molecule type" value="Genomic_DNA"/>
</dbReference>
<reference evidence="3" key="1">
    <citation type="submission" date="2016-12" db="EMBL/GenBank/DDBJ databases">
        <title>The genomes of Aspergillus section Nigri reveals drivers in fungal speciation.</title>
        <authorList>
            <consortium name="DOE Joint Genome Institute"/>
            <person name="Vesth T.C."/>
            <person name="Nybo J."/>
            <person name="Theobald S."/>
            <person name="Brandl J."/>
            <person name="Frisvad J.C."/>
            <person name="Nielsen K.F."/>
            <person name="Lyhne E.K."/>
            <person name="Kogle M.E."/>
            <person name="Kuo A."/>
            <person name="Riley R."/>
            <person name="Clum A."/>
            <person name="Nolan M."/>
            <person name="Lipzen A."/>
            <person name="Salamov A."/>
            <person name="Henrissat B."/>
            <person name="Wiebenga A."/>
            <person name="De vries R.P."/>
            <person name="Grigoriev I.V."/>
            <person name="Mortensen U.H."/>
            <person name="Andersen M.R."/>
            <person name="Baker S.E."/>
        </authorList>
    </citation>
    <scope>NUCLEOTIDE SEQUENCE</scope>
    <source>
        <strain evidence="3">IBT 28561</strain>
    </source>
</reference>
<dbReference type="OrthoDB" id="566238at2759"/>
<dbReference type="PANTHER" id="PTHR44086:SF10">
    <property type="entry name" value="THIOSULFATE SULFURTRANSFERASE_RHODANESE-LIKE DOMAIN-CONTAINING PROTEIN 3"/>
    <property type="match status" value="1"/>
</dbReference>
<protein>
    <recommendedName>
        <fullName evidence="1">Sulfurtransferase</fullName>
    </recommendedName>
</protein>
<evidence type="ECO:0000256" key="1">
    <source>
        <dbReference type="RuleBase" id="RU000507"/>
    </source>
</evidence>
<feature type="domain" description="Rhodanese" evidence="2">
    <location>
        <begin position="127"/>
        <end position="236"/>
    </location>
</feature>
<accession>A0A2I1D361</accession>
<keyword evidence="4" id="KW-1185">Reference proteome</keyword>
<dbReference type="InterPro" id="IPR036873">
    <property type="entry name" value="Rhodanese-like_dom_sf"/>
</dbReference>
<dbReference type="Pfam" id="PF00581">
    <property type="entry name" value="Rhodanese"/>
    <property type="match status" value="1"/>
</dbReference>
<proteinExistence type="predicted"/>
<dbReference type="SUPFAM" id="SSF52821">
    <property type="entry name" value="Rhodanese/Cell cycle control phosphatase"/>
    <property type="match status" value="1"/>
</dbReference>
<dbReference type="Proteomes" id="UP000234254">
    <property type="component" value="Unassembled WGS sequence"/>
</dbReference>
<sequence length="241" mass="25502">MIQPTRPVTALASRIIAKQALPLPLARPAASASVGSSGSRGFASLSRGGYGSLNRGGYASLSRGGYTSLPRGGYGRPVLGAQRGGYGVIVPQQQQVSIRWKSDSSPSLRKWGFEEITSSLPTDSASPTHHPILIDVREPAELTATGIIPSAVSVPLGSQPDALFLTPEEFETRFGFPKPGMAEGESKDPVVFYCKAGVRARTAAQLAVQAGYDADRVGVYEGSWLEWAKKGGRVEKWEGGN</sequence>
<dbReference type="AlphaFoldDB" id="A0A2I1D361"/>
<dbReference type="CDD" id="cd01519">
    <property type="entry name" value="RHOD_HSP67B2"/>
    <property type="match status" value="1"/>
</dbReference>
<organism evidence="3 4">
    <name type="scientific">Aspergillus campestris (strain IBT 28561)</name>
    <dbReference type="NCBI Taxonomy" id="1392248"/>
    <lineage>
        <taxon>Eukaryota</taxon>
        <taxon>Fungi</taxon>
        <taxon>Dikarya</taxon>
        <taxon>Ascomycota</taxon>
        <taxon>Pezizomycotina</taxon>
        <taxon>Eurotiomycetes</taxon>
        <taxon>Eurotiomycetidae</taxon>
        <taxon>Eurotiales</taxon>
        <taxon>Aspergillaceae</taxon>
        <taxon>Aspergillus</taxon>
        <taxon>Aspergillus subgen. Circumdati</taxon>
    </lineage>
</organism>
<dbReference type="InterPro" id="IPR001307">
    <property type="entry name" value="Thiosulphate_STrfase_CS"/>
</dbReference>
<comment type="caution">
    <text evidence="3">The sequence shown here is derived from an EMBL/GenBank/DDBJ whole genome shotgun (WGS) entry which is preliminary data.</text>
</comment>
<evidence type="ECO:0000259" key="2">
    <source>
        <dbReference type="PROSITE" id="PS50206"/>
    </source>
</evidence>
<dbReference type="GO" id="GO:0004792">
    <property type="term" value="F:thiosulfate-cyanide sulfurtransferase activity"/>
    <property type="evidence" value="ECO:0007669"/>
    <property type="project" value="InterPro"/>
</dbReference>
<dbReference type="PANTHER" id="PTHR44086">
    <property type="entry name" value="THIOSULFATE SULFURTRANSFERASE RDL2, MITOCHONDRIAL-RELATED"/>
    <property type="match status" value="1"/>
</dbReference>
<dbReference type="SMART" id="SM00450">
    <property type="entry name" value="RHOD"/>
    <property type="match status" value="1"/>
</dbReference>
<evidence type="ECO:0000313" key="4">
    <source>
        <dbReference type="Proteomes" id="UP000234254"/>
    </source>
</evidence>